<name>A0ABD1M3U8_9FABA</name>
<dbReference type="PANTHER" id="PTHR33018">
    <property type="entry name" value="OS10G0338966 PROTEIN-RELATED"/>
    <property type="match status" value="1"/>
</dbReference>
<keyword evidence="3" id="KW-1185">Reference proteome</keyword>
<feature type="region of interest" description="Disordered" evidence="1">
    <location>
        <begin position="1"/>
        <end position="32"/>
    </location>
</feature>
<evidence type="ECO:0000256" key="1">
    <source>
        <dbReference type="SAM" id="MobiDB-lite"/>
    </source>
</evidence>
<reference evidence="2 3" key="1">
    <citation type="submission" date="2024-08" db="EMBL/GenBank/DDBJ databases">
        <title>Insights into the chromosomal genome structure of Flemingia macrophylla.</title>
        <authorList>
            <person name="Ding Y."/>
            <person name="Zhao Y."/>
            <person name="Bi W."/>
            <person name="Wu M."/>
            <person name="Zhao G."/>
            <person name="Gong Y."/>
            <person name="Li W."/>
            <person name="Zhang P."/>
        </authorList>
    </citation>
    <scope>NUCLEOTIDE SEQUENCE [LARGE SCALE GENOMIC DNA]</scope>
    <source>
        <strain evidence="2">DYQJB</strain>
        <tissue evidence="2">Leaf</tissue>
    </source>
</reference>
<gene>
    <name evidence="2" type="ORF">Fmac_017391</name>
</gene>
<organism evidence="2 3">
    <name type="scientific">Flemingia macrophylla</name>
    <dbReference type="NCBI Taxonomy" id="520843"/>
    <lineage>
        <taxon>Eukaryota</taxon>
        <taxon>Viridiplantae</taxon>
        <taxon>Streptophyta</taxon>
        <taxon>Embryophyta</taxon>
        <taxon>Tracheophyta</taxon>
        <taxon>Spermatophyta</taxon>
        <taxon>Magnoliopsida</taxon>
        <taxon>eudicotyledons</taxon>
        <taxon>Gunneridae</taxon>
        <taxon>Pentapetalae</taxon>
        <taxon>rosids</taxon>
        <taxon>fabids</taxon>
        <taxon>Fabales</taxon>
        <taxon>Fabaceae</taxon>
        <taxon>Papilionoideae</taxon>
        <taxon>50 kb inversion clade</taxon>
        <taxon>NPAAA clade</taxon>
        <taxon>indigoferoid/millettioid clade</taxon>
        <taxon>Phaseoleae</taxon>
        <taxon>Flemingia</taxon>
    </lineage>
</organism>
<dbReference type="Proteomes" id="UP001603857">
    <property type="component" value="Unassembled WGS sequence"/>
</dbReference>
<dbReference type="EMBL" id="JBGMDY010000006">
    <property type="protein sequence ID" value="KAL2329810.1"/>
    <property type="molecule type" value="Genomic_DNA"/>
</dbReference>
<comment type="caution">
    <text evidence="2">The sequence shown here is derived from an EMBL/GenBank/DDBJ whole genome shotgun (WGS) entry which is preliminary data.</text>
</comment>
<evidence type="ECO:0000313" key="2">
    <source>
        <dbReference type="EMBL" id="KAL2329810.1"/>
    </source>
</evidence>
<dbReference type="PANTHER" id="PTHR33018:SF34">
    <property type="entry name" value="OS02G0472350 PROTEIN"/>
    <property type="match status" value="1"/>
</dbReference>
<accession>A0ABD1M3U8</accession>
<protein>
    <submittedName>
        <fullName evidence="2">Uncharacterized protein</fullName>
    </submittedName>
</protein>
<evidence type="ECO:0000313" key="3">
    <source>
        <dbReference type="Proteomes" id="UP001603857"/>
    </source>
</evidence>
<sequence>MADEHTSSASGDASQKKKGRGPTLMKKIFGSRGTQDPWPIDVDQQTYVIFGPNKSKFKSSLGMLARTKIPIIIDHWDHVHEVIKNHIWTDVIATWDVPRTEGMRRQVLSIVAERWRHYKTELVREYIYGPSVGARPPNQTISDEDWVEFVQKKSTPEH</sequence>
<dbReference type="AlphaFoldDB" id="A0ABD1M3U8"/>
<proteinExistence type="predicted"/>